<evidence type="ECO:0000256" key="5">
    <source>
        <dbReference type="ARBA" id="ARBA00022801"/>
    </source>
</evidence>
<dbReference type="Proteomes" id="UP000027138">
    <property type="component" value="Unassembled WGS sequence"/>
</dbReference>
<evidence type="ECO:0000313" key="10">
    <source>
        <dbReference type="EMBL" id="KDP29226.1"/>
    </source>
</evidence>
<dbReference type="SUPFAM" id="SSF49785">
    <property type="entry name" value="Galactose-binding domain-like"/>
    <property type="match status" value="2"/>
</dbReference>
<accession>A0A067JZ60</accession>
<dbReference type="OrthoDB" id="1657402at2759"/>
<dbReference type="FunFam" id="2.60.120.260:FF:000142">
    <property type="entry name" value="Beta-galactosidase"/>
    <property type="match status" value="1"/>
</dbReference>
<dbReference type="GO" id="GO:0005975">
    <property type="term" value="P:carbohydrate metabolic process"/>
    <property type="evidence" value="ECO:0007669"/>
    <property type="project" value="InterPro"/>
</dbReference>
<reference evidence="10 11" key="1">
    <citation type="journal article" date="2014" name="PLoS ONE">
        <title>Global Analysis of Gene Expression Profiles in Physic Nut (Jatropha curcas L.) Seedlings Exposed to Salt Stress.</title>
        <authorList>
            <person name="Zhang L."/>
            <person name="Zhang C."/>
            <person name="Wu P."/>
            <person name="Chen Y."/>
            <person name="Li M."/>
            <person name="Jiang H."/>
            <person name="Wu G."/>
        </authorList>
    </citation>
    <scope>NUCLEOTIDE SEQUENCE [LARGE SCALE GENOMIC DNA]</scope>
    <source>
        <strain evidence="11">cv. GZQX0401</strain>
        <tissue evidence="10">Young leaves</tissue>
    </source>
</reference>
<dbReference type="EC" id="3.2.1.23" evidence="3"/>
<dbReference type="PROSITE" id="PS50228">
    <property type="entry name" value="SUEL_LECTIN"/>
    <property type="match status" value="1"/>
</dbReference>
<dbReference type="InterPro" id="IPR017853">
    <property type="entry name" value="GH"/>
</dbReference>
<feature type="chain" id="PRO_5001639074" description="beta-galactosidase" evidence="8">
    <location>
        <begin position="28"/>
        <end position="843"/>
    </location>
</feature>
<dbReference type="InterPro" id="IPR001944">
    <property type="entry name" value="Glycoside_Hdrlase_35"/>
</dbReference>
<evidence type="ECO:0000256" key="7">
    <source>
        <dbReference type="RuleBase" id="RU003679"/>
    </source>
</evidence>
<dbReference type="Gene3D" id="3.20.20.80">
    <property type="entry name" value="Glycosidases"/>
    <property type="match status" value="1"/>
</dbReference>
<dbReference type="InterPro" id="IPR048913">
    <property type="entry name" value="BetaGal_gal-bd"/>
</dbReference>
<dbReference type="FunFam" id="3.20.20.80:FF:000006">
    <property type="entry name" value="Beta-galactosidase"/>
    <property type="match status" value="1"/>
</dbReference>
<evidence type="ECO:0000256" key="1">
    <source>
        <dbReference type="ARBA" id="ARBA00001412"/>
    </source>
</evidence>
<sequence length="843" mass="95430">MSSSHSFAIVISSLAIFLSLISHPCDSYVSEDTRSIIIEDDWKLIISGSIHYPRSTPGMWPSLIRNARLGGLNAIETYVFWNAHEPQYRQYDFTGNLDLVRFIKAVHQEGLYVILRIGPYISGEWSFGGLPVWLKNMPGVSFRTNNTIFMDEMKNFTTLIVKTLEDNDLFEDQTGPIIIVQIENDYEIVEDSYGEAGKAYAQWCIDLAKSFNLLIPWIMGQQESYDVIATCNGWYCDQWYPPNHKKDTDPKWWIENWTGSYKKWGGRQAHRTAEDLAFSVARFFLNDGSLVNYYMYHGGTNFGETAGGPYVTTSYDYDAPLDEYGNPNQPKWGHLKNLHEVLFSLGINLIFGDKTEVNLGGSITAKIISYKGQRSCFFSNIYDDDSFITFEGNEFFLPSWSVSISPDCKTEVYNTAKVNAQTSIMMYRPIHPLGNNTPYQLEWESTPEQIININRYGNLDKGDFIASNYLLDQKTVTNGTSDYLWLLTLYTHNSTDPEWVNKDIFLQVHTFGPVIHAFVNTKFFGSQTAEDGNFDFQFETKIHLLEGINRIVLVSVSVGLPYYGASFENLGTGIVGPIKIIARSKTGNDSEVIRDISTNRWVYKTGLHGVDLGYQSPIHCYRANWSSALETNRPFTWYRTNFYYPRGNNPVVVDLSGMGKGVAWVNGINIGRYWTKYLASEEGCDSNCDYKGEYTREKCNTGCGEPAQKYYHIPRGFLKPHRNMFVLFEELGGNPQNVQIHTVTVGKICAFAYEGSTLELACTGGHSIAKISFASFGNPQGKCGEYDMGTCHASDSMEVVQQACLLQKKCSINVDVDHFAQLPQDCKTRFSYNLAVEAVCDYT</sequence>
<dbReference type="InterPro" id="IPR008979">
    <property type="entry name" value="Galactose-bd-like_sf"/>
</dbReference>
<dbReference type="Pfam" id="PF01301">
    <property type="entry name" value="Glyco_hydro_35"/>
    <property type="match status" value="1"/>
</dbReference>
<evidence type="ECO:0000259" key="9">
    <source>
        <dbReference type="PROSITE" id="PS50228"/>
    </source>
</evidence>
<evidence type="ECO:0000256" key="8">
    <source>
        <dbReference type="SAM" id="SignalP"/>
    </source>
</evidence>
<keyword evidence="4 8" id="KW-0732">Signal</keyword>
<protein>
    <recommendedName>
        <fullName evidence="3">beta-galactosidase</fullName>
        <ecNumber evidence="3">3.2.1.23</ecNumber>
    </recommendedName>
</protein>
<comment type="similarity">
    <text evidence="2 7">Belongs to the glycosyl hydrolase 35 family.</text>
</comment>
<name>A0A067JZ60_JATCU</name>
<dbReference type="CDD" id="cd22842">
    <property type="entry name" value="Gal_Rha_Lectin_BGal"/>
    <property type="match status" value="1"/>
</dbReference>
<dbReference type="Pfam" id="PF21467">
    <property type="entry name" value="BetaGal_gal-bd"/>
    <property type="match status" value="1"/>
</dbReference>
<evidence type="ECO:0000256" key="3">
    <source>
        <dbReference type="ARBA" id="ARBA00012756"/>
    </source>
</evidence>
<dbReference type="Gene3D" id="2.60.120.740">
    <property type="match status" value="1"/>
</dbReference>
<evidence type="ECO:0000256" key="6">
    <source>
        <dbReference type="ARBA" id="ARBA00023295"/>
    </source>
</evidence>
<dbReference type="Pfam" id="PF02140">
    <property type="entry name" value="SUEL_Lectin"/>
    <property type="match status" value="1"/>
</dbReference>
<dbReference type="AlphaFoldDB" id="A0A067JZ60"/>
<dbReference type="InterPro" id="IPR043159">
    <property type="entry name" value="Lectin_gal-bd_sf"/>
</dbReference>
<dbReference type="PANTHER" id="PTHR23421">
    <property type="entry name" value="BETA-GALACTOSIDASE RELATED"/>
    <property type="match status" value="1"/>
</dbReference>
<dbReference type="EMBL" id="KK914761">
    <property type="protein sequence ID" value="KDP29226.1"/>
    <property type="molecule type" value="Genomic_DNA"/>
</dbReference>
<feature type="domain" description="SUEL-type lectin" evidence="9">
    <location>
        <begin position="752"/>
        <end position="841"/>
    </location>
</feature>
<evidence type="ECO:0000256" key="4">
    <source>
        <dbReference type="ARBA" id="ARBA00022729"/>
    </source>
</evidence>
<evidence type="ECO:0000313" key="11">
    <source>
        <dbReference type="Proteomes" id="UP000027138"/>
    </source>
</evidence>
<dbReference type="InterPro" id="IPR000922">
    <property type="entry name" value="Lectin_gal-bd_dom"/>
</dbReference>
<dbReference type="InterPro" id="IPR031330">
    <property type="entry name" value="Gly_Hdrlase_35_cat"/>
</dbReference>
<dbReference type="GO" id="GO:0004565">
    <property type="term" value="F:beta-galactosidase activity"/>
    <property type="evidence" value="ECO:0007669"/>
    <property type="project" value="UniProtKB-EC"/>
</dbReference>
<evidence type="ECO:0000256" key="2">
    <source>
        <dbReference type="ARBA" id="ARBA00009809"/>
    </source>
</evidence>
<dbReference type="PRINTS" id="PR00742">
    <property type="entry name" value="GLHYDRLASE35"/>
</dbReference>
<gene>
    <name evidence="10" type="ORF">JCGZ_16615</name>
</gene>
<keyword evidence="5" id="KW-0378">Hydrolase</keyword>
<dbReference type="SUPFAM" id="SSF51445">
    <property type="entry name" value="(Trans)glycosidases"/>
    <property type="match status" value="1"/>
</dbReference>
<proteinExistence type="inferred from homology"/>
<keyword evidence="11" id="KW-1185">Reference proteome</keyword>
<organism evidence="10 11">
    <name type="scientific">Jatropha curcas</name>
    <name type="common">Barbados nut</name>
    <dbReference type="NCBI Taxonomy" id="180498"/>
    <lineage>
        <taxon>Eukaryota</taxon>
        <taxon>Viridiplantae</taxon>
        <taxon>Streptophyta</taxon>
        <taxon>Embryophyta</taxon>
        <taxon>Tracheophyta</taxon>
        <taxon>Spermatophyta</taxon>
        <taxon>Magnoliopsida</taxon>
        <taxon>eudicotyledons</taxon>
        <taxon>Gunneridae</taxon>
        <taxon>Pentapetalae</taxon>
        <taxon>rosids</taxon>
        <taxon>fabids</taxon>
        <taxon>Malpighiales</taxon>
        <taxon>Euphorbiaceae</taxon>
        <taxon>Crotonoideae</taxon>
        <taxon>Jatropheae</taxon>
        <taxon>Jatropha</taxon>
    </lineage>
</organism>
<dbReference type="Gene3D" id="2.60.120.260">
    <property type="entry name" value="Galactose-binding domain-like"/>
    <property type="match status" value="1"/>
</dbReference>
<dbReference type="Pfam" id="PF17834">
    <property type="entry name" value="GHD"/>
    <property type="match status" value="1"/>
</dbReference>
<comment type="catalytic activity">
    <reaction evidence="1">
        <text>Hydrolysis of terminal non-reducing beta-D-galactose residues in beta-D-galactosides.</text>
        <dbReference type="EC" id="3.2.1.23"/>
    </reaction>
</comment>
<dbReference type="InterPro" id="IPR041392">
    <property type="entry name" value="GHD"/>
</dbReference>
<feature type="signal peptide" evidence="8">
    <location>
        <begin position="1"/>
        <end position="27"/>
    </location>
</feature>
<keyword evidence="6" id="KW-0326">Glycosidase</keyword>
<dbReference type="GO" id="GO:0030246">
    <property type="term" value="F:carbohydrate binding"/>
    <property type="evidence" value="ECO:0007669"/>
    <property type="project" value="InterPro"/>
</dbReference>